<dbReference type="InterPro" id="IPR006523">
    <property type="entry name" value="RinA"/>
</dbReference>
<evidence type="ECO:0000256" key="1">
    <source>
        <dbReference type="SAM" id="Coils"/>
    </source>
</evidence>
<gene>
    <name evidence="2" type="ORF">SpAn4DRAFT_4448</name>
</gene>
<dbReference type="AlphaFoldDB" id="A0A0U1L865"/>
<accession>A0A0U1L865</accession>
<keyword evidence="3" id="KW-1185">Reference proteome</keyword>
<name>A0A0U1L865_9FIRM</name>
<keyword evidence="1" id="KW-0175">Coiled coil</keyword>
<sequence length="212" mass="24564">MSIDDIGARNLIAGILKKACDDYANNKGCPDWCTFRESCADNKIDFKHCDAKKFLHSAWCAALCDGLDIEHDKYIAVCIKRHRLSRNTHKYVEQEIRQYKNTLKELEYLKNEIILESPEKQEGKSSAIGNPTASKAVKVSMDKKIIELEKTQKAIEKTYRRISNDKKVVMEEYWQGRCTTAGLAYRIGVDERTIRRWKQYIVYSVAVELNYL</sequence>
<feature type="coiled-coil region" evidence="1">
    <location>
        <begin position="89"/>
        <end position="116"/>
    </location>
</feature>
<dbReference type="NCBIfam" id="TIGR01636">
    <property type="entry name" value="phage_rinA"/>
    <property type="match status" value="1"/>
</dbReference>
<reference evidence="3" key="1">
    <citation type="submission" date="2015-03" db="EMBL/GenBank/DDBJ databases">
        <authorList>
            <person name="Nijsse Bart"/>
        </authorList>
    </citation>
    <scope>NUCLEOTIDE SEQUENCE [LARGE SCALE GENOMIC DNA]</scope>
</reference>
<dbReference type="EMBL" id="CTRP01000016">
    <property type="protein sequence ID" value="CQR75084.1"/>
    <property type="molecule type" value="Genomic_DNA"/>
</dbReference>
<dbReference type="Proteomes" id="UP000049855">
    <property type="component" value="Unassembled WGS sequence"/>
</dbReference>
<proteinExistence type="predicted"/>
<evidence type="ECO:0000313" key="3">
    <source>
        <dbReference type="Proteomes" id="UP000049855"/>
    </source>
</evidence>
<evidence type="ECO:0008006" key="4">
    <source>
        <dbReference type="Google" id="ProtNLM"/>
    </source>
</evidence>
<evidence type="ECO:0000313" key="2">
    <source>
        <dbReference type="EMBL" id="CQR75084.1"/>
    </source>
</evidence>
<dbReference type="RefSeq" id="WP_021171299.1">
    <property type="nucleotide sequence ID" value="NZ_CTRP01000016.1"/>
</dbReference>
<protein>
    <recommendedName>
        <fullName evidence="4">Phage protein</fullName>
    </recommendedName>
</protein>
<organism evidence="2 3">
    <name type="scientific">Sporomusa ovata</name>
    <dbReference type="NCBI Taxonomy" id="2378"/>
    <lineage>
        <taxon>Bacteria</taxon>
        <taxon>Bacillati</taxon>
        <taxon>Bacillota</taxon>
        <taxon>Negativicutes</taxon>
        <taxon>Selenomonadales</taxon>
        <taxon>Sporomusaceae</taxon>
        <taxon>Sporomusa</taxon>
    </lineage>
</organism>